<reference evidence="1 2" key="1">
    <citation type="journal article" date="2019" name="Nat. Ecol. Evol.">
        <title>Megaphylogeny resolves global patterns of mushroom evolution.</title>
        <authorList>
            <person name="Varga T."/>
            <person name="Krizsan K."/>
            <person name="Foldi C."/>
            <person name="Dima B."/>
            <person name="Sanchez-Garcia M."/>
            <person name="Sanchez-Ramirez S."/>
            <person name="Szollosi G.J."/>
            <person name="Szarkandi J.G."/>
            <person name="Papp V."/>
            <person name="Albert L."/>
            <person name="Andreopoulos W."/>
            <person name="Angelini C."/>
            <person name="Antonin V."/>
            <person name="Barry K.W."/>
            <person name="Bougher N.L."/>
            <person name="Buchanan P."/>
            <person name="Buyck B."/>
            <person name="Bense V."/>
            <person name="Catcheside P."/>
            <person name="Chovatia M."/>
            <person name="Cooper J."/>
            <person name="Damon W."/>
            <person name="Desjardin D."/>
            <person name="Finy P."/>
            <person name="Geml J."/>
            <person name="Haridas S."/>
            <person name="Hughes K."/>
            <person name="Justo A."/>
            <person name="Karasinski D."/>
            <person name="Kautmanova I."/>
            <person name="Kiss B."/>
            <person name="Kocsube S."/>
            <person name="Kotiranta H."/>
            <person name="LaButti K.M."/>
            <person name="Lechner B.E."/>
            <person name="Liimatainen K."/>
            <person name="Lipzen A."/>
            <person name="Lukacs Z."/>
            <person name="Mihaltcheva S."/>
            <person name="Morgado L.N."/>
            <person name="Niskanen T."/>
            <person name="Noordeloos M.E."/>
            <person name="Ohm R.A."/>
            <person name="Ortiz-Santana B."/>
            <person name="Ovrebo C."/>
            <person name="Racz N."/>
            <person name="Riley R."/>
            <person name="Savchenko A."/>
            <person name="Shiryaev A."/>
            <person name="Soop K."/>
            <person name="Spirin V."/>
            <person name="Szebenyi C."/>
            <person name="Tomsovsky M."/>
            <person name="Tulloss R.E."/>
            <person name="Uehling J."/>
            <person name="Grigoriev I.V."/>
            <person name="Vagvolgyi C."/>
            <person name="Papp T."/>
            <person name="Martin F.M."/>
            <person name="Miettinen O."/>
            <person name="Hibbett D.S."/>
            <person name="Nagy L.G."/>
        </authorList>
    </citation>
    <scope>NUCLEOTIDE SEQUENCE [LARGE SCALE GENOMIC DNA]</scope>
    <source>
        <strain evidence="1 2">CBS 962.96</strain>
    </source>
</reference>
<name>A0A4S8MM53_DENBC</name>
<dbReference type="InterPro" id="IPR041078">
    <property type="entry name" value="Plavaka"/>
</dbReference>
<organism evidence="1 2">
    <name type="scientific">Dendrothele bispora (strain CBS 962.96)</name>
    <dbReference type="NCBI Taxonomy" id="1314807"/>
    <lineage>
        <taxon>Eukaryota</taxon>
        <taxon>Fungi</taxon>
        <taxon>Dikarya</taxon>
        <taxon>Basidiomycota</taxon>
        <taxon>Agaricomycotina</taxon>
        <taxon>Agaricomycetes</taxon>
        <taxon>Agaricomycetidae</taxon>
        <taxon>Agaricales</taxon>
        <taxon>Agaricales incertae sedis</taxon>
        <taxon>Dendrothele</taxon>
    </lineage>
</organism>
<keyword evidence="2" id="KW-1185">Reference proteome</keyword>
<accession>A0A4S8MM53</accession>
<dbReference type="AlphaFoldDB" id="A0A4S8MM53"/>
<evidence type="ECO:0000313" key="2">
    <source>
        <dbReference type="Proteomes" id="UP000297245"/>
    </source>
</evidence>
<dbReference type="Proteomes" id="UP000297245">
    <property type="component" value="Unassembled WGS sequence"/>
</dbReference>
<protein>
    <submittedName>
        <fullName evidence="1">Uncharacterized protein</fullName>
    </submittedName>
</protein>
<evidence type="ECO:0000313" key="1">
    <source>
        <dbReference type="EMBL" id="THV03619.1"/>
    </source>
</evidence>
<dbReference type="EMBL" id="ML179065">
    <property type="protein sequence ID" value="THV03619.1"/>
    <property type="molecule type" value="Genomic_DNA"/>
</dbReference>
<dbReference type="Pfam" id="PF18759">
    <property type="entry name" value="Plavaka"/>
    <property type="match status" value="1"/>
</dbReference>
<proteinExistence type="predicted"/>
<sequence>MHWANTGSNLKSNEEVNRLVKDVINPLIEEVRQPEFAADPFRGFDASRENQRTNRAAAEPDLSFATGFKKSSVKIQVPSGFEHVPPAEFTVDGLLHTSLVDTIKLAFTEPLSKKFHLSPFEYYHQRPDSEHHERVYGELYTSPAFIQEHDKVQRASLPSDDTSCTRERVVAGLMLWSDSTHLANFGVAKLWPIYVMFGNLSKYIRAMPNSGACHHLAYIPSLPDSFSDFASKFHPKWQSQRSEILTHCRRELMHEVWKLLLDEEFLKAYEYGIVIRCADGVERRIYPRIFTYSADYPEKVLLATIRDKGMCPCPRCMVAKSVLDQLGCDDDSHVRTDNVRPYFKSKVKAARRLIYNGAVPIRGAKVERQLKETSSVPTLNAFMDKLALQFNFNVSQMLVVDLLHEFELGVWKAFFAHLVRILYAQGPSSVAKVAELDRRQVISSLINVNELSIFFRFRQVPAFGHSTIRHFATNASEMKKLAARDFEDLLQVRYPLFN</sequence>
<gene>
    <name evidence="1" type="ORF">K435DRAFT_650870</name>
</gene>
<dbReference type="OrthoDB" id="3208495at2759"/>